<dbReference type="Proteomes" id="UP001195724">
    <property type="component" value="Unassembled WGS sequence"/>
</dbReference>
<evidence type="ECO:0000256" key="5">
    <source>
        <dbReference type="SAM" id="SignalP"/>
    </source>
</evidence>
<dbReference type="PROSITE" id="PS51257">
    <property type="entry name" value="PROKAR_LIPOPROTEIN"/>
    <property type="match status" value="1"/>
</dbReference>
<dbReference type="InterPro" id="IPR033870">
    <property type="entry name" value="FatB"/>
</dbReference>
<proteinExistence type="inferred from homology"/>
<evidence type="ECO:0000313" key="10">
    <source>
        <dbReference type="Proteomes" id="UP001195724"/>
    </source>
</evidence>
<evidence type="ECO:0000256" key="3">
    <source>
        <dbReference type="ARBA" id="ARBA00022448"/>
    </source>
</evidence>
<dbReference type="CDD" id="cd01140">
    <property type="entry name" value="FatB"/>
    <property type="match status" value="1"/>
</dbReference>
<dbReference type="Pfam" id="PF01497">
    <property type="entry name" value="Peripla_BP_2"/>
    <property type="match status" value="1"/>
</dbReference>
<dbReference type="InterPro" id="IPR051313">
    <property type="entry name" value="Bact_iron-sidero_bind"/>
</dbReference>
<dbReference type="GO" id="GO:1901678">
    <property type="term" value="P:iron coordination entity transport"/>
    <property type="evidence" value="ECO:0007669"/>
    <property type="project" value="UniProtKB-ARBA"/>
</dbReference>
<reference evidence="7 10" key="1">
    <citation type="submission" date="2021-01" db="EMBL/GenBank/DDBJ databases">
        <title>Sequencing the genomes of 1000 actinobacteria strains.</title>
        <authorList>
            <person name="Klenk H.-P."/>
        </authorList>
    </citation>
    <scope>NUCLEOTIDE SEQUENCE [LARGE SCALE GENOMIC DNA]</scope>
    <source>
        <strain evidence="7 10">DSM 44581</strain>
    </source>
</reference>
<gene>
    <name evidence="8" type="ORF">J7S33_30260</name>
    <name evidence="7" type="ORF">JOE68_005786</name>
</gene>
<keyword evidence="3" id="KW-0813">Transport</keyword>
<evidence type="ECO:0000256" key="1">
    <source>
        <dbReference type="ARBA" id="ARBA00004196"/>
    </source>
</evidence>
<evidence type="ECO:0000313" key="9">
    <source>
        <dbReference type="Proteomes" id="UP000671828"/>
    </source>
</evidence>
<organism evidence="8 9">
    <name type="scientific">Saccharothrix algeriensis</name>
    <dbReference type="NCBI Taxonomy" id="173560"/>
    <lineage>
        <taxon>Bacteria</taxon>
        <taxon>Bacillati</taxon>
        <taxon>Actinomycetota</taxon>
        <taxon>Actinomycetes</taxon>
        <taxon>Pseudonocardiales</taxon>
        <taxon>Pseudonocardiaceae</taxon>
        <taxon>Saccharothrix</taxon>
    </lineage>
</organism>
<feature type="chain" id="PRO_5035829141" evidence="5">
    <location>
        <begin position="31"/>
        <end position="319"/>
    </location>
</feature>
<dbReference type="Proteomes" id="UP000671828">
    <property type="component" value="Chromosome"/>
</dbReference>
<evidence type="ECO:0000256" key="2">
    <source>
        <dbReference type="ARBA" id="ARBA00008814"/>
    </source>
</evidence>
<dbReference type="InterPro" id="IPR002491">
    <property type="entry name" value="ABC_transptr_periplasmic_BD"/>
</dbReference>
<name>A0A8T8HXT9_9PSEU</name>
<dbReference type="PROSITE" id="PS50983">
    <property type="entry name" value="FE_B12_PBP"/>
    <property type="match status" value="1"/>
</dbReference>
<dbReference type="EMBL" id="JAFBCL010000001">
    <property type="protein sequence ID" value="MBM7814921.1"/>
    <property type="molecule type" value="Genomic_DNA"/>
</dbReference>
<dbReference type="AlphaFoldDB" id="A0A8T8HXT9"/>
<dbReference type="Gene3D" id="3.40.50.1980">
    <property type="entry name" value="Nitrogenase molybdenum iron protein domain"/>
    <property type="match status" value="2"/>
</dbReference>
<feature type="domain" description="Fe/B12 periplasmic-binding" evidence="6">
    <location>
        <begin position="59"/>
        <end position="319"/>
    </location>
</feature>
<dbReference type="GO" id="GO:0030288">
    <property type="term" value="C:outer membrane-bounded periplasmic space"/>
    <property type="evidence" value="ECO:0007669"/>
    <property type="project" value="TreeGrafter"/>
</dbReference>
<feature type="signal peptide" evidence="5">
    <location>
        <begin position="1"/>
        <end position="30"/>
    </location>
</feature>
<dbReference type="PANTHER" id="PTHR30532">
    <property type="entry name" value="IRON III DICITRATE-BINDING PERIPLASMIC PROTEIN"/>
    <property type="match status" value="1"/>
</dbReference>
<dbReference type="EMBL" id="CP072788">
    <property type="protein sequence ID" value="QTR03189.1"/>
    <property type="molecule type" value="Genomic_DNA"/>
</dbReference>
<dbReference type="SUPFAM" id="SSF53807">
    <property type="entry name" value="Helical backbone' metal receptor"/>
    <property type="match status" value="1"/>
</dbReference>
<dbReference type="PANTHER" id="PTHR30532:SF28">
    <property type="entry name" value="PETROBACTIN-BINDING PROTEIN YCLQ"/>
    <property type="match status" value="1"/>
</dbReference>
<sequence>MRHRATGRGLTAALAALALLVLSACGSGSADTPAAPASSGPVTVAHAQGTATIGATPQKVVVFDIGALVTLDDLGVPVVGVPKLEGLPERLAEYAGEKYTKVGTLFEPDYEKVNELAPDLIIVGGRSAAAYPELSKIATTVDVSVDNAKFLASFRERVEAVGAIFGKQDQVRERLDALTAKVSEVAGRNPAQGKRGLVVLTTGGKISAYGPGSRFGIVHDPLGVTPAAEGLGTDTHGNAVSAEFIAQTNPDVLYVVDRDSAIGDNGQAARQVLDNALVNGTNAARNNRVVYLSPFEWYIAPTGLSSVESMVAAIGDSLS</sequence>
<comment type="similarity">
    <text evidence="2">Belongs to the bacterial solute-binding protein 8 family.</text>
</comment>
<evidence type="ECO:0000313" key="7">
    <source>
        <dbReference type="EMBL" id="MBM7814921.1"/>
    </source>
</evidence>
<accession>A0A8T8HXT9</accession>
<dbReference type="RefSeq" id="WP_204845504.1">
    <property type="nucleotide sequence ID" value="NZ_JAFBCL010000001.1"/>
</dbReference>
<evidence type="ECO:0000259" key="6">
    <source>
        <dbReference type="PROSITE" id="PS50983"/>
    </source>
</evidence>
<keyword evidence="10" id="KW-1185">Reference proteome</keyword>
<evidence type="ECO:0000313" key="8">
    <source>
        <dbReference type="EMBL" id="QTR03189.1"/>
    </source>
</evidence>
<comment type="subcellular location">
    <subcellularLocation>
        <location evidence="1">Cell envelope</location>
    </subcellularLocation>
</comment>
<keyword evidence="4 5" id="KW-0732">Signal</keyword>
<reference evidence="8" key="2">
    <citation type="submission" date="2021-04" db="EMBL/GenBank/DDBJ databases">
        <title>Saccharothrix algeriensis WGS.</title>
        <authorList>
            <person name="Stuskova K."/>
            <person name="Hakalova E."/>
            <person name="Tebbal A.B."/>
            <person name="Eichmeier A."/>
        </authorList>
    </citation>
    <scope>NUCLEOTIDE SEQUENCE</scope>
    <source>
        <strain evidence="8">NRRL B-24137</strain>
    </source>
</reference>
<evidence type="ECO:0000256" key="4">
    <source>
        <dbReference type="ARBA" id="ARBA00022729"/>
    </source>
</evidence>
<protein>
    <submittedName>
        <fullName evidence="7">Iron complex transport system substrate-binding protein</fullName>
    </submittedName>
    <submittedName>
        <fullName evidence="8">Siderophore ABC transporter substrate-binding protein</fullName>
    </submittedName>
</protein>